<feature type="region of interest" description="Disordered" evidence="6">
    <location>
        <begin position="505"/>
        <end position="529"/>
    </location>
</feature>
<dbReference type="Proteomes" id="UP001596523">
    <property type="component" value="Unassembled WGS sequence"/>
</dbReference>
<feature type="domain" description="Beta-hexosaminidase bacterial type N-terminal" evidence="8">
    <location>
        <begin position="5"/>
        <end position="135"/>
    </location>
</feature>
<gene>
    <name evidence="9" type="ORF">ACFQVC_06245</name>
</gene>
<dbReference type="RefSeq" id="WP_381827389.1">
    <property type="nucleotide sequence ID" value="NZ_JBHTCF010000002.1"/>
</dbReference>
<keyword evidence="4" id="KW-0378">Hydrolase</keyword>
<protein>
    <recommendedName>
        <fullName evidence="3">beta-N-acetylhexosaminidase</fullName>
        <ecNumber evidence="3">3.2.1.52</ecNumber>
    </recommendedName>
</protein>
<keyword evidence="10" id="KW-1185">Reference proteome</keyword>
<reference evidence="10" key="1">
    <citation type="journal article" date="2019" name="Int. J. Syst. Evol. Microbiol.">
        <title>The Global Catalogue of Microorganisms (GCM) 10K type strain sequencing project: providing services to taxonomists for standard genome sequencing and annotation.</title>
        <authorList>
            <consortium name="The Broad Institute Genomics Platform"/>
            <consortium name="The Broad Institute Genome Sequencing Center for Infectious Disease"/>
            <person name="Wu L."/>
            <person name="Ma J."/>
        </authorList>
    </citation>
    <scope>NUCLEOTIDE SEQUENCE [LARGE SCALE GENOMIC DNA]</scope>
    <source>
        <strain evidence="10">SYNS20</strain>
    </source>
</reference>
<dbReference type="Gene3D" id="3.30.379.10">
    <property type="entry name" value="Chitobiase/beta-hexosaminidase domain 2-like"/>
    <property type="match status" value="1"/>
</dbReference>
<feature type="region of interest" description="Disordered" evidence="6">
    <location>
        <begin position="201"/>
        <end position="220"/>
    </location>
</feature>
<dbReference type="Pfam" id="PF00728">
    <property type="entry name" value="Glyco_hydro_20"/>
    <property type="match status" value="1"/>
</dbReference>
<comment type="catalytic activity">
    <reaction evidence="1">
        <text>Hydrolysis of terminal non-reducing N-acetyl-D-hexosamine residues in N-acetyl-beta-D-hexosaminides.</text>
        <dbReference type="EC" id="3.2.1.52"/>
    </reaction>
</comment>
<evidence type="ECO:0000256" key="3">
    <source>
        <dbReference type="ARBA" id="ARBA00012663"/>
    </source>
</evidence>
<evidence type="ECO:0000259" key="7">
    <source>
        <dbReference type="Pfam" id="PF00728"/>
    </source>
</evidence>
<dbReference type="Gene3D" id="3.20.20.80">
    <property type="entry name" value="Glycosidases"/>
    <property type="match status" value="1"/>
</dbReference>
<comment type="caution">
    <text evidence="9">The sequence shown here is derived from an EMBL/GenBank/DDBJ whole genome shotgun (WGS) entry which is preliminary data.</text>
</comment>
<dbReference type="Pfam" id="PF02838">
    <property type="entry name" value="Glyco_hydro_20b"/>
    <property type="match status" value="1"/>
</dbReference>
<dbReference type="PANTHER" id="PTHR22600">
    <property type="entry name" value="BETA-HEXOSAMINIDASE"/>
    <property type="match status" value="1"/>
</dbReference>
<dbReference type="InterPro" id="IPR025705">
    <property type="entry name" value="Beta_hexosaminidase_sua/sub"/>
</dbReference>
<sequence length="529" mass="57946">MPAPPHLVPRPARLAPLPGHFTLDHGTTVRADPGAQAALDLLRTLLAPATGLPLTPAETGDVVLALDPRLVGAGGPGDEGYDLSVTPYRILLRARRPAGLLHGVQTLRQLLPVEALLGTPQRRDTWPLPCAEITDGPRHPWRGAMLDVARHFQPAAYLRRYVDLLALHKLNVLHLHLTDDQGWRMPVPAYPRLIEIGSRRPRSMAGPAGSTTYDPTPHEGSYSRAELTGLVAYAAERGVTVVPETELPGHTRAALAAYPELGNDPGARLGVWTDWGVCENVLGVHDRALAFCRDVLDEVMDVFPSRHVHIGGDECPTTEWARTPTAYDRIRAEGLDGPGALRAWFLTRAGRHLREHGRTPTAWAETGAELPPWFTVMTWRDPAHARTAARRGHAVITGDHRATYFDYAQSTEPSEPPAQPGAVVGLRAVHGHDPAPPHWDPQERARVIGAQGNVWTEFVTDPSHIEYLSFPRLCALADRTWTGPSDWGDDFLPRLRAHGARLDALGVPHRPLDAEAPTEERTPTKEKTP</sequence>
<dbReference type="EC" id="3.2.1.52" evidence="3"/>
<organism evidence="9 10">
    <name type="scientific">Streptomyces monticola</name>
    <dbReference type="NCBI Taxonomy" id="2666263"/>
    <lineage>
        <taxon>Bacteria</taxon>
        <taxon>Bacillati</taxon>
        <taxon>Actinomycetota</taxon>
        <taxon>Actinomycetes</taxon>
        <taxon>Kitasatosporales</taxon>
        <taxon>Streptomycetaceae</taxon>
        <taxon>Streptomyces</taxon>
    </lineage>
</organism>
<evidence type="ECO:0000313" key="10">
    <source>
        <dbReference type="Proteomes" id="UP001596523"/>
    </source>
</evidence>
<dbReference type="CDD" id="cd06563">
    <property type="entry name" value="GH20_chitobiase-like"/>
    <property type="match status" value="1"/>
</dbReference>
<accession>A0ABW2JEH2</accession>
<evidence type="ECO:0000256" key="5">
    <source>
        <dbReference type="ARBA" id="ARBA00023295"/>
    </source>
</evidence>
<evidence type="ECO:0000256" key="1">
    <source>
        <dbReference type="ARBA" id="ARBA00001231"/>
    </source>
</evidence>
<evidence type="ECO:0000313" key="9">
    <source>
        <dbReference type="EMBL" id="MFC7303815.1"/>
    </source>
</evidence>
<dbReference type="InterPro" id="IPR017853">
    <property type="entry name" value="GH"/>
</dbReference>
<evidence type="ECO:0000256" key="6">
    <source>
        <dbReference type="SAM" id="MobiDB-lite"/>
    </source>
</evidence>
<dbReference type="PRINTS" id="PR00738">
    <property type="entry name" value="GLHYDRLASE20"/>
</dbReference>
<dbReference type="InterPro" id="IPR029018">
    <property type="entry name" value="Hex-like_dom2"/>
</dbReference>
<evidence type="ECO:0000256" key="2">
    <source>
        <dbReference type="ARBA" id="ARBA00006285"/>
    </source>
</evidence>
<evidence type="ECO:0000259" key="8">
    <source>
        <dbReference type="Pfam" id="PF02838"/>
    </source>
</evidence>
<proteinExistence type="inferred from homology"/>
<dbReference type="InterPro" id="IPR015882">
    <property type="entry name" value="HEX_bac_N"/>
</dbReference>
<dbReference type="PANTHER" id="PTHR22600:SF57">
    <property type="entry name" value="BETA-N-ACETYLHEXOSAMINIDASE"/>
    <property type="match status" value="1"/>
</dbReference>
<dbReference type="EMBL" id="JBHTCF010000002">
    <property type="protein sequence ID" value="MFC7303815.1"/>
    <property type="molecule type" value="Genomic_DNA"/>
</dbReference>
<dbReference type="InterPro" id="IPR015883">
    <property type="entry name" value="Glyco_hydro_20_cat"/>
</dbReference>
<feature type="domain" description="Glycoside hydrolase family 20 catalytic" evidence="7">
    <location>
        <begin position="139"/>
        <end position="483"/>
    </location>
</feature>
<dbReference type="SUPFAM" id="SSF55545">
    <property type="entry name" value="beta-N-acetylhexosaminidase-like domain"/>
    <property type="match status" value="1"/>
</dbReference>
<keyword evidence="5" id="KW-0326">Glycosidase</keyword>
<dbReference type="SUPFAM" id="SSF51445">
    <property type="entry name" value="(Trans)glycosidases"/>
    <property type="match status" value="1"/>
</dbReference>
<comment type="similarity">
    <text evidence="2">Belongs to the glycosyl hydrolase 20 family.</text>
</comment>
<evidence type="ECO:0000256" key="4">
    <source>
        <dbReference type="ARBA" id="ARBA00022801"/>
    </source>
</evidence>
<name>A0ABW2JEH2_9ACTN</name>
<feature type="compositionally biased region" description="Basic and acidic residues" evidence="6">
    <location>
        <begin position="510"/>
        <end position="529"/>
    </location>
</feature>